<dbReference type="EMBL" id="PGGW01000064">
    <property type="protein sequence ID" value="PJE95520.1"/>
    <property type="molecule type" value="Genomic_DNA"/>
</dbReference>
<feature type="compositionally biased region" description="Low complexity" evidence="2">
    <location>
        <begin position="157"/>
        <end position="173"/>
    </location>
</feature>
<keyword evidence="4" id="KW-0547">Nucleotide-binding</keyword>
<keyword evidence="1" id="KW-0723">Serine/threonine-protein kinase</keyword>
<name>A0A2M8LU96_9ACTN</name>
<dbReference type="Proteomes" id="UP000230407">
    <property type="component" value="Unassembled WGS sequence"/>
</dbReference>
<keyword evidence="1" id="KW-0418">Kinase</keyword>
<dbReference type="GO" id="GO:0005524">
    <property type="term" value="F:ATP binding"/>
    <property type="evidence" value="ECO:0007669"/>
    <property type="project" value="UniProtKB-KW"/>
</dbReference>
<reference evidence="4 5" key="1">
    <citation type="submission" date="2017-11" db="EMBL/GenBank/DDBJ databases">
        <title>Streptomyces carmine sp. nov., a novel actinomycete isolated from Sophora alopecuroides in Xinjiang, China.</title>
        <authorList>
            <person name="Wang Y."/>
            <person name="Luo X."/>
            <person name="Wan C."/>
            <person name="Zhang L."/>
        </authorList>
    </citation>
    <scope>NUCLEOTIDE SEQUENCE [LARGE SCALE GENOMIC DNA]</scope>
    <source>
        <strain evidence="4 5">TRM SA0054</strain>
    </source>
</reference>
<evidence type="ECO:0000313" key="5">
    <source>
        <dbReference type="Proteomes" id="UP000230407"/>
    </source>
</evidence>
<comment type="caution">
    <text evidence="4">The sequence shown here is derived from an EMBL/GenBank/DDBJ whole genome shotgun (WGS) entry which is preliminary data.</text>
</comment>
<keyword evidence="4" id="KW-0067">ATP-binding</keyword>
<dbReference type="SUPFAM" id="SSF55874">
    <property type="entry name" value="ATPase domain of HSP90 chaperone/DNA topoisomerase II/histidine kinase"/>
    <property type="match status" value="1"/>
</dbReference>
<organism evidence="4 5">
    <name type="scientific">Streptomyces carminius</name>
    <dbReference type="NCBI Taxonomy" id="2665496"/>
    <lineage>
        <taxon>Bacteria</taxon>
        <taxon>Bacillati</taxon>
        <taxon>Actinomycetota</taxon>
        <taxon>Actinomycetes</taxon>
        <taxon>Kitasatosporales</taxon>
        <taxon>Streptomycetaceae</taxon>
        <taxon>Streptomyces</taxon>
    </lineage>
</organism>
<evidence type="ECO:0000256" key="2">
    <source>
        <dbReference type="SAM" id="MobiDB-lite"/>
    </source>
</evidence>
<sequence>MGDTSRMASPPSPREKVFQLSGRSVHAAREFVGEVLDDWGVTEREEDVRLCVSELATNAVRHGMPSGDCFRVRLTVPRRGVLRMEVRDRGVGRPCVRRPGLHEEGGRGLLLVGALADAWGVGGRAPGEPGKTVWCEFELKPAGEPEPESGPGPGLEPGPRAGAGPPDTARGGPVPFGGTGPPRERRT</sequence>
<dbReference type="Gene3D" id="3.30.565.10">
    <property type="entry name" value="Histidine kinase-like ATPase, C-terminal domain"/>
    <property type="match status" value="1"/>
</dbReference>
<gene>
    <name evidence="4" type="ORF">CUT44_22380</name>
</gene>
<dbReference type="Pfam" id="PF13581">
    <property type="entry name" value="HATPase_c_2"/>
    <property type="match status" value="1"/>
</dbReference>
<dbReference type="InterPro" id="IPR003594">
    <property type="entry name" value="HATPase_dom"/>
</dbReference>
<dbReference type="PANTHER" id="PTHR35526:SF3">
    <property type="entry name" value="ANTI-SIGMA-F FACTOR RSBW"/>
    <property type="match status" value="1"/>
</dbReference>
<keyword evidence="1" id="KW-0808">Transferase</keyword>
<dbReference type="GO" id="GO:0004674">
    <property type="term" value="F:protein serine/threonine kinase activity"/>
    <property type="evidence" value="ECO:0007669"/>
    <property type="project" value="UniProtKB-KW"/>
</dbReference>
<feature type="region of interest" description="Disordered" evidence="2">
    <location>
        <begin position="138"/>
        <end position="187"/>
    </location>
</feature>
<dbReference type="RefSeq" id="WP_100203728.1">
    <property type="nucleotide sequence ID" value="NZ_PGGW01000064.1"/>
</dbReference>
<evidence type="ECO:0000256" key="1">
    <source>
        <dbReference type="ARBA" id="ARBA00022527"/>
    </source>
</evidence>
<dbReference type="AlphaFoldDB" id="A0A2M8LU96"/>
<dbReference type="InterPro" id="IPR036890">
    <property type="entry name" value="HATPase_C_sf"/>
</dbReference>
<dbReference type="CDD" id="cd16936">
    <property type="entry name" value="HATPase_RsbW-like"/>
    <property type="match status" value="1"/>
</dbReference>
<evidence type="ECO:0000313" key="4">
    <source>
        <dbReference type="EMBL" id="PJE95520.1"/>
    </source>
</evidence>
<proteinExistence type="predicted"/>
<evidence type="ECO:0000259" key="3">
    <source>
        <dbReference type="Pfam" id="PF13581"/>
    </source>
</evidence>
<protein>
    <submittedName>
        <fullName evidence="4">ATP-binding protein</fullName>
    </submittedName>
</protein>
<dbReference type="InterPro" id="IPR050267">
    <property type="entry name" value="Anti-sigma-factor_SerPK"/>
</dbReference>
<keyword evidence="5" id="KW-1185">Reference proteome</keyword>
<feature type="domain" description="Histidine kinase/HSP90-like ATPase" evidence="3">
    <location>
        <begin position="23"/>
        <end position="121"/>
    </location>
</feature>
<dbReference type="PANTHER" id="PTHR35526">
    <property type="entry name" value="ANTI-SIGMA-F FACTOR RSBW-RELATED"/>
    <property type="match status" value="1"/>
</dbReference>
<accession>A0A2M8LU96</accession>